<dbReference type="GO" id="GO:0007018">
    <property type="term" value="P:microtubule-based movement"/>
    <property type="evidence" value="ECO:0007669"/>
    <property type="project" value="InterPro"/>
</dbReference>
<keyword evidence="9" id="KW-0505">Motor protein</keyword>
<keyword evidence="3" id="KW-0493">Microtubule</keyword>
<evidence type="ECO:0000256" key="6">
    <source>
        <dbReference type="ARBA" id="ARBA00023017"/>
    </source>
</evidence>
<feature type="domain" description="Dynein heavy chain coiled coil stalk" evidence="13">
    <location>
        <begin position="422"/>
        <end position="634"/>
    </location>
</feature>
<dbReference type="FunFam" id="3.40.50.300:FF:002141">
    <property type="entry name" value="Dynein heavy chain"/>
    <property type="match status" value="1"/>
</dbReference>
<keyword evidence="10" id="KW-0206">Cytoskeleton</keyword>
<protein>
    <submittedName>
        <fullName evidence="16">Dynein heavy chain</fullName>
    </submittedName>
</protein>
<evidence type="ECO:0000256" key="2">
    <source>
        <dbReference type="ARBA" id="ARBA00022490"/>
    </source>
</evidence>
<feature type="coiled-coil region" evidence="12">
    <location>
        <begin position="424"/>
        <end position="458"/>
    </location>
</feature>
<evidence type="ECO:0000256" key="12">
    <source>
        <dbReference type="SAM" id="Coils"/>
    </source>
</evidence>
<evidence type="ECO:0000256" key="5">
    <source>
        <dbReference type="ARBA" id="ARBA00022840"/>
    </source>
</evidence>
<name>A0A9K3D2E9_9EUKA</name>
<dbReference type="InterPro" id="IPR027417">
    <property type="entry name" value="P-loop_NTPase"/>
</dbReference>
<feature type="non-terminal residue" evidence="16">
    <location>
        <position position="1"/>
    </location>
</feature>
<evidence type="ECO:0000256" key="10">
    <source>
        <dbReference type="ARBA" id="ARBA00023212"/>
    </source>
</evidence>
<keyword evidence="4" id="KW-0547">Nucleotide-binding</keyword>
<keyword evidence="8" id="KW-0969">Cilium</keyword>
<dbReference type="GO" id="GO:0051959">
    <property type="term" value="F:dynein light intermediate chain binding"/>
    <property type="evidence" value="ECO:0007669"/>
    <property type="project" value="InterPro"/>
</dbReference>
<organism evidence="16 17">
    <name type="scientific">Kipferlia bialata</name>
    <dbReference type="NCBI Taxonomy" id="797122"/>
    <lineage>
        <taxon>Eukaryota</taxon>
        <taxon>Metamonada</taxon>
        <taxon>Carpediemonas-like organisms</taxon>
        <taxon>Kipferlia</taxon>
    </lineage>
</organism>
<dbReference type="InterPro" id="IPR041589">
    <property type="entry name" value="DNAH3_AAA_lid_1"/>
</dbReference>
<evidence type="ECO:0000256" key="1">
    <source>
        <dbReference type="ARBA" id="ARBA00004430"/>
    </source>
</evidence>
<dbReference type="PANTHER" id="PTHR22878:SF69">
    <property type="entry name" value="DYNEIN HEAVY CHAIN"/>
    <property type="match status" value="1"/>
</dbReference>
<comment type="caution">
    <text evidence="16">The sequence shown here is derived from an EMBL/GenBank/DDBJ whole genome shotgun (WGS) entry which is preliminary data.</text>
</comment>
<dbReference type="GO" id="GO:0030286">
    <property type="term" value="C:dynein complex"/>
    <property type="evidence" value="ECO:0007669"/>
    <property type="project" value="UniProtKB-KW"/>
</dbReference>
<keyword evidence="17" id="KW-1185">Reference proteome</keyword>
<dbReference type="GO" id="GO:0045505">
    <property type="term" value="F:dynein intermediate chain binding"/>
    <property type="evidence" value="ECO:0007669"/>
    <property type="project" value="InterPro"/>
</dbReference>
<feature type="non-terminal residue" evidence="16">
    <location>
        <position position="636"/>
    </location>
</feature>
<dbReference type="Gene3D" id="3.40.50.300">
    <property type="entry name" value="P-loop containing nucleotide triphosphate hydrolases"/>
    <property type="match status" value="1"/>
</dbReference>
<comment type="subcellular location">
    <subcellularLocation>
        <location evidence="1">Cytoplasm</location>
        <location evidence="1">Cytoskeleton</location>
        <location evidence="1">Cilium axoneme</location>
    </subcellularLocation>
</comment>
<feature type="domain" description="Dynein heavy chain AAA module D4" evidence="14">
    <location>
        <begin position="152"/>
        <end position="409"/>
    </location>
</feature>
<evidence type="ECO:0000256" key="9">
    <source>
        <dbReference type="ARBA" id="ARBA00023175"/>
    </source>
</evidence>
<dbReference type="Pfam" id="PF12780">
    <property type="entry name" value="AAA_8"/>
    <property type="match status" value="1"/>
</dbReference>
<evidence type="ECO:0000256" key="11">
    <source>
        <dbReference type="ARBA" id="ARBA00023273"/>
    </source>
</evidence>
<accession>A0A9K3D2E9</accession>
<evidence type="ECO:0000313" key="17">
    <source>
        <dbReference type="Proteomes" id="UP000265618"/>
    </source>
</evidence>
<gene>
    <name evidence="16" type="ORF">KIPB_008173</name>
</gene>
<sequence>VKKIVPRVLQVILDLHLKVQSTFLPTAIKFHYQFNLRDLSSVTAGLLRAKPKEISSGLLFIRLMVHEANRVYRDRLISETDMTIYDKLAKEHVTKHLGEVGDVGEMLKTPILFSNFALGIGDGRYAPIPSYAKLQPLLKEGLENHNDVNAVMNLVLFEDAMEHVCRISRIISEGNALLVGVGGSGKQSLARLGAFIAGYEVFQITISGSYNVENFKADWMELYTKAGIKEIKTILLFTDQQIVNEGFLVVLNDYLSSGDITGLFPPDEVENIINGVRNEVKQAGIMDTKENCWNFFIGKVRNNLRVVMGFSPVGDALRVRARKFPALVTCTTIDWFHAWPHEALVSVAKRFLSDLDLGGEETLESVARYMADAHRTVNEVSQRYAVVERRHNYTTPKSFLELISLYKKLLKDKRATIGGQIERLEQGNVKLETTESDVALLQEELKKQQRIVEERKKAADELLVEVGRDQAIVEERRAVANVEAQKCAVIEKDVMAQNAEAQEALNEAEPIVQAALDALNTLNKSNLVELKSFAKPAPEIIDVMSAVIILISPPGVVPKDVGWKVAKSVMGAVAQFLTRLQEYDKENIDPANLKAAKKYTTTENFNGAFLKSKSSAAAGICEWARNVVIYNEIYQK</sequence>
<keyword evidence="6" id="KW-0243">Dynein</keyword>
<dbReference type="Pfam" id="PF12777">
    <property type="entry name" value="MT"/>
    <property type="match status" value="1"/>
</dbReference>
<dbReference type="AlphaFoldDB" id="A0A9K3D2E9"/>
<keyword evidence="7 12" id="KW-0175">Coiled coil</keyword>
<dbReference type="GO" id="GO:0005930">
    <property type="term" value="C:axoneme"/>
    <property type="evidence" value="ECO:0007669"/>
    <property type="project" value="UniProtKB-SubCell"/>
</dbReference>
<dbReference type="InterPro" id="IPR024743">
    <property type="entry name" value="Dynein_HC_stalk"/>
</dbReference>
<evidence type="ECO:0000256" key="7">
    <source>
        <dbReference type="ARBA" id="ARBA00023054"/>
    </source>
</evidence>
<keyword evidence="5" id="KW-0067">ATP-binding</keyword>
<evidence type="ECO:0000259" key="13">
    <source>
        <dbReference type="Pfam" id="PF12777"/>
    </source>
</evidence>
<evidence type="ECO:0000313" key="16">
    <source>
        <dbReference type="EMBL" id="GIQ86335.1"/>
    </source>
</evidence>
<dbReference type="InterPro" id="IPR026983">
    <property type="entry name" value="DHC"/>
</dbReference>
<dbReference type="EMBL" id="BDIP01002465">
    <property type="protein sequence ID" value="GIQ86335.1"/>
    <property type="molecule type" value="Genomic_DNA"/>
</dbReference>
<evidence type="ECO:0000256" key="4">
    <source>
        <dbReference type="ARBA" id="ARBA00022741"/>
    </source>
</evidence>
<keyword evidence="2" id="KW-0963">Cytoplasm</keyword>
<proteinExistence type="predicted"/>
<evidence type="ECO:0000256" key="8">
    <source>
        <dbReference type="ARBA" id="ARBA00023069"/>
    </source>
</evidence>
<evidence type="ECO:0000259" key="14">
    <source>
        <dbReference type="Pfam" id="PF12780"/>
    </source>
</evidence>
<keyword evidence="11" id="KW-0966">Cell projection</keyword>
<dbReference type="OrthoDB" id="10251809at2759"/>
<dbReference type="SUPFAM" id="SSF52540">
    <property type="entry name" value="P-loop containing nucleoside triphosphate hydrolases"/>
    <property type="match status" value="1"/>
</dbReference>
<dbReference type="Gene3D" id="1.20.920.20">
    <property type="match status" value="1"/>
</dbReference>
<dbReference type="GO" id="GO:0005524">
    <property type="term" value="F:ATP binding"/>
    <property type="evidence" value="ECO:0007669"/>
    <property type="project" value="UniProtKB-KW"/>
</dbReference>
<reference evidence="16 17" key="1">
    <citation type="journal article" date="2018" name="PLoS ONE">
        <title>The draft genome of Kipferlia bialata reveals reductive genome evolution in fornicate parasites.</title>
        <authorList>
            <person name="Tanifuji G."/>
            <person name="Takabayashi S."/>
            <person name="Kume K."/>
            <person name="Takagi M."/>
            <person name="Nakayama T."/>
            <person name="Kamikawa R."/>
            <person name="Inagaki Y."/>
            <person name="Hashimoto T."/>
        </authorList>
    </citation>
    <scope>NUCLEOTIDE SEQUENCE [LARGE SCALE GENOMIC DNA]</scope>
    <source>
        <strain evidence="16">NY0173</strain>
    </source>
</reference>
<dbReference type="Gene3D" id="1.20.920.30">
    <property type="match status" value="1"/>
</dbReference>
<feature type="domain" description="Dynein heavy chain 3 AAA+ lid" evidence="15">
    <location>
        <begin position="10"/>
        <end position="102"/>
    </location>
</feature>
<dbReference type="GO" id="GO:0005874">
    <property type="term" value="C:microtubule"/>
    <property type="evidence" value="ECO:0007669"/>
    <property type="project" value="UniProtKB-KW"/>
</dbReference>
<dbReference type="PANTHER" id="PTHR22878">
    <property type="entry name" value="DYNEIN HEAVY CHAIN 6, AXONEMAL-LIKE-RELATED"/>
    <property type="match status" value="1"/>
</dbReference>
<evidence type="ECO:0000259" key="15">
    <source>
        <dbReference type="Pfam" id="PF17857"/>
    </source>
</evidence>
<dbReference type="InterPro" id="IPR024317">
    <property type="entry name" value="Dynein_heavy_chain_D4_dom"/>
</dbReference>
<dbReference type="Pfam" id="PF17857">
    <property type="entry name" value="AAA_lid_1"/>
    <property type="match status" value="1"/>
</dbReference>
<dbReference type="Proteomes" id="UP000265618">
    <property type="component" value="Unassembled WGS sequence"/>
</dbReference>
<evidence type="ECO:0000256" key="3">
    <source>
        <dbReference type="ARBA" id="ARBA00022701"/>
    </source>
</evidence>